<evidence type="ECO:0000313" key="8">
    <source>
        <dbReference type="RefSeq" id="XP_030979046.1"/>
    </source>
</evidence>
<keyword evidence="4 5" id="KW-0472">Membrane</keyword>
<dbReference type="Pfam" id="PF13813">
    <property type="entry name" value="MBOAT_2"/>
    <property type="match status" value="1"/>
</dbReference>
<reference evidence="8" key="2">
    <citation type="submission" date="2019-10" db="EMBL/GenBank/DDBJ databases">
        <authorList>
            <consortium name="NCBI Genome Project"/>
        </authorList>
    </citation>
    <scope>NUCLEOTIDE SEQUENCE</scope>
    <source>
        <strain evidence="8">NI907</strain>
    </source>
</reference>
<evidence type="ECO:0000256" key="3">
    <source>
        <dbReference type="ARBA" id="ARBA00022989"/>
    </source>
</evidence>
<dbReference type="KEGG" id="pgri:PgNI_08032"/>
<keyword evidence="3 5" id="KW-1133">Transmembrane helix</keyword>
<evidence type="ECO:0000256" key="2">
    <source>
        <dbReference type="ARBA" id="ARBA00022692"/>
    </source>
</evidence>
<evidence type="ECO:0000313" key="7">
    <source>
        <dbReference type="Proteomes" id="UP000515153"/>
    </source>
</evidence>
<dbReference type="InterPro" id="IPR032805">
    <property type="entry name" value="Wax_synthase_dom"/>
</dbReference>
<dbReference type="AlphaFoldDB" id="A0A6P8AVU5"/>
<accession>A0A6P8AVU5</accession>
<sequence>MAWLSASDLVIPRSKNPKLKVMLRLVRMFWTFLSSAAMHYCGSYMLPGPTEPSRELSFFVLQGVAVILQIAVCDRLVSKKQYRRVFNPLLVATWLFCTEPLIFEDQRNEGMWRLS</sequence>
<keyword evidence="7" id="KW-1185">Reference proteome</keyword>
<evidence type="ECO:0000259" key="6">
    <source>
        <dbReference type="Pfam" id="PF13813"/>
    </source>
</evidence>
<comment type="subcellular location">
    <subcellularLocation>
        <location evidence="1">Membrane</location>
        <topology evidence="1">Multi-pass membrane protein</topology>
    </subcellularLocation>
</comment>
<feature type="transmembrane region" description="Helical" evidence="5">
    <location>
        <begin position="21"/>
        <end position="40"/>
    </location>
</feature>
<dbReference type="GeneID" id="41962942"/>
<feature type="transmembrane region" description="Helical" evidence="5">
    <location>
        <begin position="56"/>
        <end position="73"/>
    </location>
</feature>
<reference evidence="7 8" key="1">
    <citation type="journal article" date="2019" name="Mol. Biol. Evol.">
        <title>Blast fungal genomes show frequent chromosomal changes, gene gains and losses, and effector gene turnover.</title>
        <authorList>
            <person name="Gomez Luciano L.B."/>
            <person name="Jason Tsai I."/>
            <person name="Chuma I."/>
            <person name="Tosa Y."/>
            <person name="Chen Y.H."/>
            <person name="Li J.Y."/>
            <person name="Li M.Y."/>
            <person name="Jade Lu M.Y."/>
            <person name="Nakayashiki H."/>
            <person name="Li W.H."/>
        </authorList>
    </citation>
    <scope>NUCLEOTIDE SEQUENCE [LARGE SCALE GENOMIC DNA]</scope>
    <source>
        <strain evidence="7 8">NI907</strain>
    </source>
</reference>
<organism evidence="7 8">
    <name type="scientific">Pyricularia grisea</name>
    <name type="common">Crabgrass-specific blast fungus</name>
    <name type="synonym">Magnaporthe grisea</name>
    <dbReference type="NCBI Taxonomy" id="148305"/>
    <lineage>
        <taxon>Eukaryota</taxon>
        <taxon>Fungi</taxon>
        <taxon>Dikarya</taxon>
        <taxon>Ascomycota</taxon>
        <taxon>Pezizomycotina</taxon>
        <taxon>Sordariomycetes</taxon>
        <taxon>Sordariomycetidae</taxon>
        <taxon>Magnaporthales</taxon>
        <taxon>Pyriculariaceae</taxon>
        <taxon>Pyricularia</taxon>
    </lineage>
</organism>
<dbReference type="GO" id="GO:0016020">
    <property type="term" value="C:membrane"/>
    <property type="evidence" value="ECO:0007669"/>
    <property type="project" value="UniProtKB-SubCell"/>
</dbReference>
<evidence type="ECO:0000256" key="5">
    <source>
        <dbReference type="SAM" id="Phobius"/>
    </source>
</evidence>
<gene>
    <name evidence="8" type="ORF">PgNI_08032</name>
</gene>
<keyword evidence="2 5" id="KW-0812">Transmembrane</keyword>
<protein>
    <recommendedName>
        <fullName evidence="6">Wax synthase domain-containing protein</fullName>
    </recommendedName>
</protein>
<feature type="domain" description="Wax synthase" evidence="6">
    <location>
        <begin position="20"/>
        <end position="61"/>
    </location>
</feature>
<name>A0A6P8AVU5_PYRGI</name>
<dbReference type="RefSeq" id="XP_030979046.1">
    <property type="nucleotide sequence ID" value="XM_031128033.1"/>
</dbReference>
<reference evidence="8" key="3">
    <citation type="submission" date="2025-08" db="UniProtKB">
        <authorList>
            <consortium name="RefSeq"/>
        </authorList>
    </citation>
    <scope>IDENTIFICATION</scope>
    <source>
        <strain evidence="8">NI907</strain>
    </source>
</reference>
<dbReference type="Proteomes" id="UP000515153">
    <property type="component" value="Chromosome V"/>
</dbReference>
<evidence type="ECO:0000256" key="4">
    <source>
        <dbReference type="ARBA" id="ARBA00023136"/>
    </source>
</evidence>
<evidence type="ECO:0000256" key="1">
    <source>
        <dbReference type="ARBA" id="ARBA00004141"/>
    </source>
</evidence>
<proteinExistence type="predicted"/>